<organism evidence="1 2">
    <name type="scientific">Hesseltinella vesiculosa</name>
    <dbReference type="NCBI Taxonomy" id="101127"/>
    <lineage>
        <taxon>Eukaryota</taxon>
        <taxon>Fungi</taxon>
        <taxon>Fungi incertae sedis</taxon>
        <taxon>Mucoromycota</taxon>
        <taxon>Mucoromycotina</taxon>
        <taxon>Mucoromycetes</taxon>
        <taxon>Mucorales</taxon>
        <taxon>Cunninghamellaceae</taxon>
        <taxon>Hesseltinella</taxon>
    </lineage>
</organism>
<keyword evidence="2" id="KW-1185">Reference proteome</keyword>
<dbReference type="OrthoDB" id="347018at2759"/>
<evidence type="ECO:0000313" key="1">
    <source>
        <dbReference type="EMBL" id="ORX51565.1"/>
    </source>
</evidence>
<dbReference type="Proteomes" id="UP000242146">
    <property type="component" value="Unassembled WGS sequence"/>
</dbReference>
<proteinExistence type="predicted"/>
<reference evidence="1 2" key="1">
    <citation type="submission" date="2016-07" db="EMBL/GenBank/DDBJ databases">
        <title>Pervasive Adenine N6-methylation of Active Genes in Fungi.</title>
        <authorList>
            <consortium name="DOE Joint Genome Institute"/>
            <person name="Mondo S.J."/>
            <person name="Dannebaum R.O."/>
            <person name="Kuo R.C."/>
            <person name="Labutti K."/>
            <person name="Haridas S."/>
            <person name="Kuo A."/>
            <person name="Salamov A."/>
            <person name="Ahrendt S.R."/>
            <person name="Lipzen A."/>
            <person name="Sullivan W."/>
            <person name="Andreopoulos W.B."/>
            <person name="Clum A."/>
            <person name="Lindquist E."/>
            <person name="Daum C."/>
            <person name="Ramamoorthy G.K."/>
            <person name="Gryganskyi A."/>
            <person name="Culley D."/>
            <person name="Magnuson J.K."/>
            <person name="James T.Y."/>
            <person name="O'Malley M.A."/>
            <person name="Stajich J.E."/>
            <person name="Spatafora J.W."/>
            <person name="Visel A."/>
            <person name="Grigoriev I.V."/>
        </authorList>
    </citation>
    <scope>NUCLEOTIDE SEQUENCE [LARGE SCALE GENOMIC DNA]</scope>
    <source>
        <strain evidence="1 2">NRRL 3301</strain>
    </source>
</reference>
<dbReference type="EMBL" id="MCGT01000020">
    <property type="protein sequence ID" value="ORX51565.1"/>
    <property type="molecule type" value="Genomic_DNA"/>
</dbReference>
<accession>A0A1X2GDU9</accession>
<name>A0A1X2GDU9_9FUNG</name>
<evidence type="ECO:0000313" key="2">
    <source>
        <dbReference type="Proteomes" id="UP000242146"/>
    </source>
</evidence>
<protein>
    <submittedName>
        <fullName evidence="1">Uncharacterized protein</fullName>
    </submittedName>
</protein>
<sequence>MQGPLYLDQTENGQELVVYQGGPDGYGNPHFLATSEREGHVRCLELRHWPCEPAKRREIDTCLVSFPTPTNKPPIT</sequence>
<dbReference type="AlphaFoldDB" id="A0A1X2GDU9"/>
<gene>
    <name evidence="1" type="ORF">DM01DRAFT_1337078</name>
</gene>
<comment type="caution">
    <text evidence="1">The sequence shown here is derived from an EMBL/GenBank/DDBJ whole genome shotgun (WGS) entry which is preliminary data.</text>
</comment>